<dbReference type="AlphaFoldDB" id="L8JRL0"/>
<dbReference type="InterPro" id="IPR011256">
    <property type="entry name" value="Reg_factor_effector_dom_sf"/>
</dbReference>
<dbReference type="InterPro" id="IPR029442">
    <property type="entry name" value="GyrI-like"/>
</dbReference>
<evidence type="ECO:0000256" key="1">
    <source>
        <dbReference type="SAM" id="Phobius"/>
    </source>
</evidence>
<dbReference type="Pfam" id="PF06445">
    <property type="entry name" value="GyrI-like"/>
    <property type="match status" value="1"/>
</dbReference>
<dbReference type="eggNOG" id="COG4978">
    <property type="taxonomic scope" value="Bacteria"/>
</dbReference>
<name>L8JRL0_9BACT</name>
<feature type="domain" description="GyrI-like small molecule binding" evidence="2">
    <location>
        <begin position="195"/>
        <end position="289"/>
    </location>
</feature>
<dbReference type="PATRIC" id="fig|1237149.3.peg.2430"/>
<dbReference type="STRING" id="1237149.C900_02563"/>
<proteinExistence type="predicted"/>
<keyword evidence="1" id="KW-0812">Transmembrane</keyword>
<sequence>MPALVVGILALGLYIFIIPYQFVIKFKAKTTPGDIIQTIRLWDRKYMNYTVVKIDSVNKLYQRIKLDKSDYFFTWRFELDSDSITHVRVEVSEPSNSIKNKLLVPFTKTKMEEDSEILVKEFYDVLNSHLEITKVTIEGENENINSFCACRNLKTAQIDKAQGMMKDYDVLTSFVSEFDLTLDGPPIVRVEKWNHEKGTLEFDFCFPIVQTDSLPKVKEIDYKLIKKTKALKAIYYGNYITSDRAWYALVNFANRNNYKVDGLPIEYFHSNPTLGANQQDWKAEVYLPIE</sequence>
<reference evidence="3 4" key="1">
    <citation type="submission" date="2012-12" db="EMBL/GenBank/DDBJ databases">
        <title>Genome assembly of Fulvivirga imtechensis AK7.</title>
        <authorList>
            <person name="Nupur N."/>
            <person name="Khatri I."/>
            <person name="Kumar R."/>
            <person name="Subramanian S."/>
            <person name="Pinnaka A."/>
        </authorList>
    </citation>
    <scope>NUCLEOTIDE SEQUENCE [LARGE SCALE GENOMIC DNA]</scope>
    <source>
        <strain evidence="3 4">AK7</strain>
    </source>
</reference>
<protein>
    <recommendedName>
        <fullName evidence="2">GyrI-like small molecule binding domain-containing protein</fullName>
    </recommendedName>
</protein>
<accession>L8JRL0</accession>
<keyword evidence="1" id="KW-1133">Transmembrane helix</keyword>
<evidence type="ECO:0000313" key="4">
    <source>
        <dbReference type="Proteomes" id="UP000011135"/>
    </source>
</evidence>
<evidence type="ECO:0000259" key="2">
    <source>
        <dbReference type="Pfam" id="PF06445"/>
    </source>
</evidence>
<gene>
    <name evidence="3" type="ORF">C900_02563</name>
</gene>
<feature type="transmembrane region" description="Helical" evidence="1">
    <location>
        <begin position="6"/>
        <end position="24"/>
    </location>
</feature>
<organism evidence="3 4">
    <name type="scientific">Fulvivirga imtechensis AK7</name>
    <dbReference type="NCBI Taxonomy" id="1237149"/>
    <lineage>
        <taxon>Bacteria</taxon>
        <taxon>Pseudomonadati</taxon>
        <taxon>Bacteroidota</taxon>
        <taxon>Cytophagia</taxon>
        <taxon>Cytophagales</taxon>
        <taxon>Fulvivirgaceae</taxon>
        <taxon>Fulvivirga</taxon>
    </lineage>
</organism>
<evidence type="ECO:0000313" key="3">
    <source>
        <dbReference type="EMBL" id="ELR71500.1"/>
    </source>
</evidence>
<dbReference type="Proteomes" id="UP000011135">
    <property type="component" value="Unassembled WGS sequence"/>
</dbReference>
<keyword evidence="1" id="KW-0472">Membrane</keyword>
<dbReference type="EMBL" id="AMZN01000039">
    <property type="protein sequence ID" value="ELR71500.1"/>
    <property type="molecule type" value="Genomic_DNA"/>
</dbReference>
<dbReference type="SUPFAM" id="SSF55136">
    <property type="entry name" value="Probable bacterial effector-binding domain"/>
    <property type="match status" value="1"/>
</dbReference>
<keyword evidence="4" id="KW-1185">Reference proteome</keyword>
<comment type="caution">
    <text evidence="3">The sequence shown here is derived from an EMBL/GenBank/DDBJ whole genome shotgun (WGS) entry which is preliminary data.</text>
</comment>
<dbReference type="Gene3D" id="3.20.80.10">
    <property type="entry name" value="Regulatory factor, effector binding domain"/>
    <property type="match status" value="1"/>
</dbReference>